<name>A0A1G6GVL3_9BACT</name>
<reference evidence="1 2" key="1">
    <citation type="submission" date="2016-09" db="EMBL/GenBank/DDBJ databases">
        <authorList>
            <person name="Capua I."/>
            <person name="De Benedictis P."/>
            <person name="Joannis T."/>
            <person name="Lombin L.H."/>
            <person name="Cattoli G."/>
        </authorList>
    </citation>
    <scope>NUCLEOTIDE SEQUENCE [LARGE SCALE GENOMIC DNA]</scope>
    <source>
        <strain evidence="1 2">A7P-90m</strain>
    </source>
</reference>
<proteinExistence type="predicted"/>
<dbReference type="EMBL" id="FMYP01000004">
    <property type="protein sequence ID" value="SDB85735.1"/>
    <property type="molecule type" value="Genomic_DNA"/>
</dbReference>
<dbReference type="Proteomes" id="UP000199452">
    <property type="component" value="Unassembled WGS sequence"/>
</dbReference>
<gene>
    <name evidence="1" type="ORF">SAMN05216323_100447</name>
</gene>
<accession>A0A1G6GVL3</accession>
<protein>
    <submittedName>
        <fullName evidence="1">Uncharacterized protein</fullName>
    </submittedName>
</protein>
<dbReference type="AlphaFoldDB" id="A0A1G6GVL3"/>
<organism evidence="1 2">
    <name type="scientific">Williamwhitmania taraxaci</name>
    <dbReference type="NCBI Taxonomy" id="1640674"/>
    <lineage>
        <taxon>Bacteria</taxon>
        <taxon>Pseudomonadati</taxon>
        <taxon>Bacteroidota</taxon>
        <taxon>Bacteroidia</taxon>
        <taxon>Bacteroidales</taxon>
        <taxon>Williamwhitmaniaceae</taxon>
        <taxon>Williamwhitmania</taxon>
    </lineage>
</organism>
<evidence type="ECO:0000313" key="2">
    <source>
        <dbReference type="Proteomes" id="UP000199452"/>
    </source>
</evidence>
<sequence length="73" mass="8004">MGSPIRMHIVNYASELEAVVALMHYNRFLILITVKLVFHGGKVEFIECGLQRFGCGRVPAHGGEVGCLGIIPH</sequence>
<keyword evidence="2" id="KW-1185">Reference proteome</keyword>
<evidence type="ECO:0000313" key="1">
    <source>
        <dbReference type="EMBL" id="SDB85735.1"/>
    </source>
</evidence>